<dbReference type="Proteomes" id="UP000217790">
    <property type="component" value="Unassembled WGS sequence"/>
</dbReference>
<name>A0A2H3D5P8_ARMGA</name>
<accession>A0A2H3D5P8</accession>
<proteinExistence type="predicted"/>
<organism evidence="1 2">
    <name type="scientific">Armillaria gallica</name>
    <name type="common">Bulbous honey fungus</name>
    <name type="synonym">Armillaria bulbosa</name>
    <dbReference type="NCBI Taxonomy" id="47427"/>
    <lineage>
        <taxon>Eukaryota</taxon>
        <taxon>Fungi</taxon>
        <taxon>Dikarya</taxon>
        <taxon>Basidiomycota</taxon>
        <taxon>Agaricomycotina</taxon>
        <taxon>Agaricomycetes</taxon>
        <taxon>Agaricomycetidae</taxon>
        <taxon>Agaricales</taxon>
        <taxon>Marasmiineae</taxon>
        <taxon>Physalacriaceae</taxon>
        <taxon>Armillaria</taxon>
    </lineage>
</organism>
<keyword evidence="2" id="KW-1185">Reference proteome</keyword>
<dbReference type="EMBL" id="KZ293670">
    <property type="protein sequence ID" value="PBK89094.1"/>
    <property type="molecule type" value="Genomic_DNA"/>
</dbReference>
<dbReference type="InParanoid" id="A0A2H3D5P8"/>
<reference evidence="2" key="1">
    <citation type="journal article" date="2017" name="Nat. Ecol. Evol.">
        <title>Genome expansion and lineage-specific genetic innovations in the forest pathogenic fungi Armillaria.</title>
        <authorList>
            <person name="Sipos G."/>
            <person name="Prasanna A.N."/>
            <person name="Walter M.C."/>
            <person name="O'Connor E."/>
            <person name="Balint B."/>
            <person name="Krizsan K."/>
            <person name="Kiss B."/>
            <person name="Hess J."/>
            <person name="Varga T."/>
            <person name="Slot J."/>
            <person name="Riley R."/>
            <person name="Boka B."/>
            <person name="Rigling D."/>
            <person name="Barry K."/>
            <person name="Lee J."/>
            <person name="Mihaltcheva S."/>
            <person name="LaButti K."/>
            <person name="Lipzen A."/>
            <person name="Waldron R."/>
            <person name="Moloney N.M."/>
            <person name="Sperisen C."/>
            <person name="Kredics L."/>
            <person name="Vagvoelgyi C."/>
            <person name="Patrignani A."/>
            <person name="Fitzpatrick D."/>
            <person name="Nagy I."/>
            <person name="Doyle S."/>
            <person name="Anderson J.B."/>
            <person name="Grigoriev I.V."/>
            <person name="Gueldener U."/>
            <person name="Muensterkoetter M."/>
            <person name="Nagy L.G."/>
        </authorList>
    </citation>
    <scope>NUCLEOTIDE SEQUENCE [LARGE SCALE GENOMIC DNA]</scope>
    <source>
        <strain evidence="2">Ar21-2</strain>
    </source>
</reference>
<evidence type="ECO:0000313" key="2">
    <source>
        <dbReference type="Proteomes" id="UP000217790"/>
    </source>
</evidence>
<evidence type="ECO:0000313" key="1">
    <source>
        <dbReference type="EMBL" id="PBK89094.1"/>
    </source>
</evidence>
<protein>
    <submittedName>
        <fullName evidence="1">Uncharacterized protein</fullName>
    </submittedName>
</protein>
<dbReference type="AlphaFoldDB" id="A0A2H3D5P8"/>
<sequence length="144" mass="16231">MEPARIVGSIKVPPSLRRYRSSLSLVAVFALRQCTSPMQSRTSVDVKVFWTCFATSRRSLRRLCLHLAVQDYQLALTASPANVRHCQIHVVFGDSLHYISELSLLGRATIADYLYSAYFHLSFHSPSLFRIDSIVHTGHGAQRP</sequence>
<gene>
    <name evidence="1" type="ORF">ARMGADRAFT_351988</name>
</gene>